<reference evidence="2 3" key="1">
    <citation type="submission" date="2019-09" db="EMBL/GenBank/DDBJ databases">
        <authorList>
            <person name="Chen X.-Y."/>
        </authorList>
    </citation>
    <scope>NUCLEOTIDE SEQUENCE [LARGE SCALE GENOMIC DNA]</scope>
    <source>
        <strain evidence="2 3">NY5</strain>
    </source>
</reference>
<feature type="chain" id="PRO_5022700954" description="Bacterial repeat domain-containing protein" evidence="1">
    <location>
        <begin position="20"/>
        <end position="373"/>
    </location>
</feature>
<dbReference type="PROSITE" id="PS51257">
    <property type="entry name" value="PROKAR_LIPOPROTEIN"/>
    <property type="match status" value="1"/>
</dbReference>
<dbReference type="EMBL" id="VTUX01000005">
    <property type="protein sequence ID" value="KAA1190439.1"/>
    <property type="molecule type" value="Genomic_DNA"/>
</dbReference>
<dbReference type="Proteomes" id="UP000323708">
    <property type="component" value="Unassembled WGS sequence"/>
</dbReference>
<evidence type="ECO:0000256" key="1">
    <source>
        <dbReference type="SAM" id="SignalP"/>
    </source>
</evidence>
<evidence type="ECO:0000313" key="2">
    <source>
        <dbReference type="EMBL" id="KAA1190439.1"/>
    </source>
</evidence>
<name>A0A5B0WX23_9GAMM</name>
<dbReference type="AlphaFoldDB" id="A0A5B0WX23"/>
<evidence type="ECO:0008006" key="4">
    <source>
        <dbReference type="Google" id="ProtNLM"/>
    </source>
</evidence>
<keyword evidence="3" id="KW-1185">Reference proteome</keyword>
<feature type="signal peptide" evidence="1">
    <location>
        <begin position="1"/>
        <end position="19"/>
    </location>
</feature>
<organism evidence="2 3">
    <name type="scientific">Pseudohalioglobus sediminis</name>
    <dbReference type="NCBI Taxonomy" id="2606449"/>
    <lineage>
        <taxon>Bacteria</taxon>
        <taxon>Pseudomonadati</taxon>
        <taxon>Pseudomonadota</taxon>
        <taxon>Gammaproteobacteria</taxon>
        <taxon>Cellvibrionales</taxon>
        <taxon>Halieaceae</taxon>
        <taxon>Pseudohalioglobus</taxon>
    </lineage>
</organism>
<proteinExistence type="predicted"/>
<gene>
    <name evidence="2" type="ORF">F0M18_11525</name>
</gene>
<sequence length="373" mass="41227">MRWLSLFPMVLAVSACKVAVNPPEGGHVESVSGAYTCTAEQPCLIDVVDTYFEDVFLPRAEQGYAFAGWEAGEDALCGGSHDDCRLSTRGFEASSELMRRLQRDDTYRLAPTFLPHQREAFDGQWYGELLGSIAYRTTEHEAVQISVLGSEIRIVEQRFSERVVCEYSGQFAVSDASAMRAREAFTGDYACTGGSVSNGQFAGFIYAVTDHQIAIEMEVNPEEGERRETVSVLHRDEFRLEDAVARAAELPGREFTEEDLGSYEANQVMGGPKCAAFPAEDSHAEFAITGPLNDLTISTRVLGSEDCLFEQNDHSRLFGSYTCSNGDQGLWESEGIRVHKTPQGELVSMELTRFGHFCSVLHLAGWRSGTYNP</sequence>
<evidence type="ECO:0000313" key="3">
    <source>
        <dbReference type="Proteomes" id="UP000323708"/>
    </source>
</evidence>
<keyword evidence="1" id="KW-0732">Signal</keyword>
<comment type="caution">
    <text evidence="2">The sequence shown here is derived from an EMBL/GenBank/DDBJ whole genome shotgun (WGS) entry which is preliminary data.</text>
</comment>
<accession>A0A5B0WX23</accession>
<protein>
    <recommendedName>
        <fullName evidence="4">Bacterial repeat domain-containing protein</fullName>
    </recommendedName>
</protein>
<dbReference type="RefSeq" id="WP_149611595.1">
    <property type="nucleotide sequence ID" value="NZ_VTUX01000005.1"/>
</dbReference>